<accession>A0A087UW67</accession>
<dbReference type="STRING" id="407821.A0A087UW67"/>
<dbReference type="InterPro" id="IPR056169">
    <property type="entry name" value="HB_ELP1"/>
</dbReference>
<evidence type="ECO:0000259" key="3">
    <source>
        <dbReference type="Pfam" id="PF23925"/>
    </source>
</evidence>
<dbReference type="Proteomes" id="UP000054359">
    <property type="component" value="Unassembled WGS sequence"/>
</dbReference>
<evidence type="ECO:0000259" key="1">
    <source>
        <dbReference type="Pfam" id="PF23797"/>
    </source>
</evidence>
<evidence type="ECO:0000313" key="6">
    <source>
        <dbReference type="Proteomes" id="UP000054359"/>
    </source>
</evidence>
<dbReference type="EMBL" id="KK121951">
    <property type="protein sequence ID" value="KFM81606.1"/>
    <property type="molecule type" value="Genomic_DNA"/>
</dbReference>
<feature type="domain" description="ELP1 TPR" evidence="2">
    <location>
        <begin position="360"/>
        <end position="519"/>
    </location>
</feature>
<gene>
    <name evidence="5" type="ORF">X975_14969</name>
</gene>
<dbReference type="Pfam" id="PF23936">
    <property type="entry name" value="HB_ELP1"/>
    <property type="match status" value="1"/>
</dbReference>
<feature type="domain" description="ELP1 three-helical bundle" evidence="4">
    <location>
        <begin position="531"/>
        <end position="699"/>
    </location>
</feature>
<dbReference type="Pfam" id="PF23878">
    <property type="entry name" value="TPR_ELP1"/>
    <property type="match status" value="1"/>
</dbReference>
<feature type="domain" description="ELP1 N-terminal second beta-propeller" evidence="1">
    <location>
        <begin position="3"/>
        <end position="97"/>
    </location>
</feature>
<sequence>MTDGKVLRLNLDETSNLLNSENLLTSWLCDDGKNLVLPQPCTNISIISIHDKEYFLGLSERYNLFCNDHVILSNCTSYTIHDEFLLITTTDNTLKCLLKDWDLPALLKNKLNVLTDILSQRIEKSTIITSSNGSTKVILQMPRGNLETIHPRPLMLSHICKHLNKLQYREAFDLAKVHRIDLNLLFDYNPKEFLENVQAVIEQIGSPSNLTLFLASLKNEDVCATMYPLALKKKQKTEISPSPDNKIIVVCDAFRKYLEKKNDNKFFLTLMATYAKKGETEDALLRLQFLKDTNKDKSTQELVDKALNFLLYLVDVNELIDIALGTYNLETALMVSQKSQKDPKEFLEFYNNLLKMEENYRKYKIDMHLKRYKKALQHLSKCEDKFAEFLALMKNQRLYTDALHLFPSTHPHRMLVWKEYGRYLMEKRYFDEAGLAFISCGKNERALMAYKESLNWQSVLQCAVDLNYSDNKTVALCQEMSEKLKSNHRYLDAAYLLEHYVKDIEESIVTLIEGCEWNSALFVMSKYRRKDIAETHLKPALLEHHVYLTTHLGQLSNDFHKHYERLKFLRNQKQQQSELADFVRNREDDLFSETSSIIDDASSYAESKSITGSILTKKSSKSRRKHELKKYRLKEGSPNEDLAHLAALSEILRKVEAMKDSFSDTLKTLIQFSYEDKAKSLQTHMCALIKEIESEIPNIWCHSENSNSSSDLRFGPDSTANSIAASINQEQKSSVSNIRDPALAAPHWRNIDVTLQMLR</sequence>
<dbReference type="OMA" id="ERKWIEY"/>
<evidence type="ECO:0000259" key="2">
    <source>
        <dbReference type="Pfam" id="PF23878"/>
    </source>
</evidence>
<evidence type="ECO:0000259" key="4">
    <source>
        <dbReference type="Pfam" id="PF23936"/>
    </source>
</evidence>
<protein>
    <submittedName>
        <fullName evidence="5">Elongator complex protein 1</fullName>
    </submittedName>
</protein>
<dbReference type="InterPro" id="IPR056166">
    <property type="entry name" value="TPR_ELP1"/>
</dbReference>
<dbReference type="Pfam" id="PF23797">
    <property type="entry name" value="Beta-prop_ELP1_2nd"/>
    <property type="match status" value="1"/>
</dbReference>
<dbReference type="Pfam" id="PF23925">
    <property type="entry name" value="A-sol_ELP1"/>
    <property type="match status" value="1"/>
</dbReference>
<proteinExistence type="predicted"/>
<feature type="domain" description="ELP1 alpha-solenoid" evidence="3">
    <location>
        <begin position="152"/>
        <end position="353"/>
    </location>
</feature>
<dbReference type="GO" id="GO:0002926">
    <property type="term" value="P:tRNA wobble base 5-methoxycarbonylmethyl-2-thiouridinylation"/>
    <property type="evidence" value="ECO:0007669"/>
    <property type="project" value="TreeGrafter"/>
</dbReference>
<dbReference type="PANTHER" id="PTHR12747:SF0">
    <property type="entry name" value="ELONGATOR COMPLEX PROTEIN 1"/>
    <property type="match status" value="1"/>
</dbReference>
<dbReference type="OrthoDB" id="40048at2759"/>
<dbReference type="GO" id="GO:0000049">
    <property type="term" value="F:tRNA binding"/>
    <property type="evidence" value="ECO:0007669"/>
    <property type="project" value="TreeGrafter"/>
</dbReference>
<dbReference type="PANTHER" id="PTHR12747">
    <property type="entry name" value="ELONGATOR COMPLEX PROTEIN 1"/>
    <property type="match status" value="1"/>
</dbReference>
<dbReference type="GO" id="GO:0005829">
    <property type="term" value="C:cytosol"/>
    <property type="evidence" value="ECO:0007669"/>
    <property type="project" value="TreeGrafter"/>
</dbReference>
<name>A0A087UW67_STEMI</name>
<dbReference type="InterPro" id="IPR056165">
    <property type="entry name" value="Beta-prop_ELP1_2nd"/>
</dbReference>
<keyword evidence="6" id="KW-1185">Reference proteome</keyword>
<feature type="non-terminal residue" evidence="5">
    <location>
        <position position="759"/>
    </location>
</feature>
<dbReference type="UniPathway" id="UPA00988"/>
<dbReference type="InterPro" id="IPR056167">
    <property type="entry name" value="A-sol_ELP1"/>
</dbReference>
<dbReference type="AlphaFoldDB" id="A0A087UW67"/>
<organism evidence="5 6">
    <name type="scientific">Stegodyphus mimosarum</name>
    <name type="common">African social velvet spider</name>
    <dbReference type="NCBI Taxonomy" id="407821"/>
    <lineage>
        <taxon>Eukaryota</taxon>
        <taxon>Metazoa</taxon>
        <taxon>Ecdysozoa</taxon>
        <taxon>Arthropoda</taxon>
        <taxon>Chelicerata</taxon>
        <taxon>Arachnida</taxon>
        <taxon>Araneae</taxon>
        <taxon>Araneomorphae</taxon>
        <taxon>Entelegynae</taxon>
        <taxon>Eresoidea</taxon>
        <taxon>Eresidae</taxon>
        <taxon>Stegodyphus</taxon>
    </lineage>
</organism>
<evidence type="ECO:0000313" key="5">
    <source>
        <dbReference type="EMBL" id="KFM81606.1"/>
    </source>
</evidence>
<reference evidence="5 6" key="1">
    <citation type="submission" date="2013-11" db="EMBL/GenBank/DDBJ databases">
        <title>Genome sequencing of Stegodyphus mimosarum.</title>
        <authorList>
            <person name="Bechsgaard J."/>
        </authorList>
    </citation>
    <scope>NUCLEOTIDE SEQUENCE [LARGE SCALE GENOMIC DNA]</scope>
</reference>
<dbReference type="InterPro" id="IPR006849">
    <property type="entry name" value="Elp1"/>
</dbReference>
<dbReference type="GO" id="GO:0033588">
    <property type="term" value="C:elongator holoenzyme complex"/>
    <property type="evidence" value="ECO:0007669"/>
    <property type="project" value="InterPro"/>
</dbReference>